<evidence type="ECO:0000313" key="1">
    <source>
        <dbReference type="EMBL" id="ORY21120.1"/>
    </source>
</evidence>
<sequence>MSTSILHIVKYKSCIDPEVNKISTLLDKISPVYLIGTLRYSHKEYDNIICV</sequence>
<dbReference type="EMBL" id="MCOG01000272">
    <property type="protein sequence ID" value="ORY21120.1"/>
    <property type="molecule type" value="Genomic_DNA"/>
</dbReference>
<name>A0A1Y2AFS2_9FUNG</name>
<protein>
    <submittedName>
        <fullName evidence="1">Uncharacterized protein</fullName>
    </submittedName>
</protein>
<reference evidence="1 2" key="1">
    <citation type="submission" date="2016-08" db="EMBL/GenBank/DDBJ databases">
        <title>A Parts List for Fungal Cellulosomes Revealed by Comparative Genomics.</title>
        <authorList>
            <consortium name="DOE Joint Genome Institute"/>
            <person name="Haitjema C.H."/>
            <person name="Gilmore S.P."/>
            <person name="Henske J.K."/>
            <person name="Solomon K.V."/>
            <person name="De Groot R."/>
            <person name="Kuo A."/>
            <person name="Mondo S.J."/>
            <person name="Salamov A.A."/>
            <person name="Labutti K."/>
            <person name="Zhao Z."/>
            <person name="Chiniquy J."/>
            <person name="Barry K."/>
            <person name="Brewer H.M."/>
            <person name="Purvine S.O."/>
            <person name="Wright A.T."/>
            <person name="Boxma B."/>
            <person name="Van Alen T."/>
            <person name="Hackstein J.H."/>
            <person name="Baker S.E."/>
            <person name="Grigoriev I.V."/>
            <person name="O'Malley M.A."/>
        </authorList>
    </citation>
    <scope>NUCLEOTIDE SEQUENCE [LARGE SCALE GENOMIC DNA]</scope>
    <source>
        <strain evidence="1 2">G1</strain>
    </source>
</reference>
<dbReference type="Proteomes" id="UP000193920">
    <property type="component" value="Unassembled WGS sequence"/>
</dbReference>
<comment type="caution">
    <text evidence="1">The sequence shown here is derived from an EMBL/GenBank/DDBJ whole genome shotgun (WGS) entry which is preliminary data.</text>
</comment>
<keyword evidence="2" id="KW-1185">Reference proteome</keyword>
<evidence type="ECO:0000313" key="2">
    <source>
        <dbReference type="Proteomes" id="UP000193920"/>
    </source>
</evidence>
<gene>
    <name evidence="1" type="ORF">LY90DRAFT_145192</name>
</gene>
<organism evidence="1 2">
    <name type="scientific">Neocallimastix californiae</name>
    <dbReference type="NCBI Taxonomy" id="1754190"/>
    <lineage>
        <taxon>Eukaryota</taxon>
        <taxon>Fungi</taxon>
        <taxon>Fungi incertae sedis</taxon>
        <taxon>Chytridiomycota</taxon>
        <taxon>Chytridiomycota incertae sedis</taxon>
        <taxon>Neocallimastigomycetes</taxon>
        <taxon>Neocallimastigales</taxon>
        <taxon>Neocallimastigaceae</taxon>
        <taxon>Neocallimastix</taxon>
    </lineage>
</organism>
<accession>A0A1Y2AFS2</accession>
<proteinExistence type="predicted"/>
<dbReference type="AlphaFoldDB" id="A0A1Y2AFS2"/>